<evidence type="ECO:0000256" key="1">
    <source>
        <dbReference type="SAM" id="Phobius"/>
    </source>
</evidence>
<keyword evidence="1" id="KW-0472">Membrane</keyword>
<keyword evidence="1" id="KW-1133">Transmembrane helix</keyword>
<evidence type="ECO:0000313" key="4">
    <source>
        <dbReference type="Proteomes" id="UP000653056"/>
    </source>
</evidence>
<keyword evidence="4" id="KW-1185">Reference proteome</keyword>
<accession>A0ABQ2YHD1</accession>
<name>A0ABQ2YHD1_9GAMM</name>
<dbReference type="RefSeq" id="WP_189466432.1">
    <property type="nucleotide sequence ID" value="NZ_BMXS01000002.1"/>
</dbReference>
<dbReference type="Pfam" id="PF07811">
    <property type="entry name" value="TadE"/>
    <property type="match status" value="1"/>
</dbReference>
<feature type="domain" description="TadE-like" evidence="2">
    <location>
        <begin position="12"/>
        <end position="54"/>
    </location>
</feature>
<reference evidence="4" key="1">
    <citation type="journal article" date="2019" name="Int. J. Syst. Evol. Microbiol.">
        <title>The Global Catalogue of Microorganisms (GCM) 10K type strain sequencing project: providing services to taxonomists for standard genome sequencing and annotation.</title>
        <authorList>
            <consortium name="The Broad Institute Genomics Platform"/>
            <consortium name="The Broad Institute Genome Sequencing Center for Infectious Disease"/>
            <person name="Wu L."/>
            <person name="Ma J."/>
        </authorList>
    </citation>
    <scope>NUCLEOTIDE SEQUENCE [LARGE SCALE GENOMIC DNA]</scope>
    <source>
        <strain evidence="4">KCTC 22228</strain>
    </source>
</reference>
<comment type="caution">
    <text evidence="3">The sequence shown here is derived from an EMBL/GenBank/DDBJ whole genome shotgun (WGS) entry which is preliminary data.</text>
</comment>
<gene>
    <name evidence="3" type="ORF">GCM10007160_08050</name>
</gene>
<feature type="transmembrane region" description="Helical" evidence="1">
    <location>
        <begin position="20"/>
        <end position="40"/>
    </location>
</feature>
<dbReference type="InterPro" id="IPR012495">
    <property type="entry name" value="TadE-like_dom"/>
</dbReference>
<keyword evidence="1" id="KW-0812">Transmembrane</keyword>
<dbReference type="EMBL" id="BMXS01000002">
    <property type="protein sequence ID" value="GGX82921.1"/>
    <property type="molecule type" value="Genomic_DNA"/>
</dbReference>
<protein>
    <recommendedName>
        <fullName evidence="2">TadE-like domain-containing protein</fullName>
    </recommendedName>
</protein>
<proteinExistence type="predicted"/>
<organism evidence="3 4">
    <name type="scientific">Litchfieldella qijiaojingensis</name>
    <dbReference type="NCBI Taxonomy" id="980347"/>
    <lineage>
        <taxon>Bacteria</taxon>
        <taxon>Pseudomonadati</taxon>
        <taxon>Pseudomonadota</taxon>
        <taxon>Gammaproteobacteria</taxon>
        <taxon>Oceanospirillales</taxon>
        <taxon>Halomonadaceae</taxon>
        <taxon>Litchfieldella</taxon>
    </lineage>
</organism>
<evidence type="ECO:0000313" key="3">
    <source>
        <dbReference type="EMBL" id="GGX82921.1"/>
    </source>
</evidence>
<evidence type="ECO:0000259" key="2">
    <source>
        <dbReference type="Pfam" id="PF07811"/>
    </source>
</evidence>
<sequence length="163" mass="17955">MNIGRSLRRQKGSELVEFAISAALLFLLLFGIIEFSVALFDKSTMTNATREGARSGILFRPDPRPDFGTYTLQCDTDAVNPENDAIRVAVCDYAEQFLLSLGGPADMTIEVQRFDRNVNGSFDAGDDLTVNVNYPYQYLVLPGFIESLGGVLDITSTIVMRAE</sequence>
<dbReference type="Proteomes" id="UP000653056">
    <property type="component" value="Unassembled WGS sequence"/>
</dbReference>